<proteinExistence type="predicted"/>
<feature type="region of interest" description="Disordered" evidence="1">
    <location>
        <begin position="156"/>
        <end position="177"/>
    </location>
</feature>
<evidence type="ECO:0000256" key="1">
    <source>
        <dbReference type="SAM" id="MobiDB-lite"/>
    </source>
</evidence>
<reference evidence="2 3" key="1">
    <citation type="submission" date="2020-06" db="EMBL/GenBank/DDBJ databases">
        <title>Mogibacterium timidum strain W9173 genomic sequence.</title>
        <authorList>
            <person name="Wade W.G."/>
            <person name="Johnston C.D."/>
            <person name="Chen T."/>
            <person name="Dewhirst F.E."/>
        </authorList>
    </citation>
    <scope>NUCLEOTIDE SEQUENCE [LARGE SCALE GENOMIC DNA]</scope>
    <source>
        <strain evidence="2 3">W9173</strain>
    </source>
</reference>
<dbReference type="RefSeq" id="WP_178978050.1">
    <property type="nucleotide sequence ID" value="NZ_JABXYR010000001.1"/>
</dbReference>
<dbReference type="CDD" id="cd04645">
    <property type="entry name" value="LbH_gamma_CA_like"/>
    <property type="match status" value="1"/>
</dbReference>
<dbReference type="EMBL" id="JABXYR010000001">
    <property type="protein sequence ID" value="NWO22562.1"/>
    <property type="molecule type" value="Genomic_DNA"/>
</dbReference>
<dbReference type="PANTHER" id="PTHR13061:SF29">
    <property type="entry name" value="GAMMA CARBONIC ANHYDRASE-LIKE 1, MITOCHONDRIAL-RELATED"/>
    <property type="match status" value="1"/>
</dbReference>
<protein>
    <submittedName>
        <fullName evidence="2">Gamma carbonic anhydrase family protein</fullName>
    </submittedName>
</protein>
<gene>
    <name evidence="2" type="ORF">HW270_00460</name>
</gene>
<dbReference type="PANTHER" id="PTHR13061">
    <property type="entry name" value="DYNACTIN SUBUNIT P25"/>
    <property type="match status" value="1"/>
</dbReference>
<dbReference type="InterPro" id="IPR001451">
    <property type="entry name" value="Hexapep"/>
</dbReference>
<organism evidence="2 3">
    <name type="scientific">Mogibacterium timidum</name>
    <dbReference type="NCBI Taxonomy" id="35519"/>
    <lineage>
        <taxon>Bacteria</taxon>
        <taxon>Bacillati</taxon>
        <taxon>Bacillota</taxon>
        <taxon>Clostridia</taxon>
        <taxon>Peptostreptococcales</taxon>
        <taxon>Anaerovoracaceae</taxon>
        <taxon>Mogibacterium</taxon>
    </lineage>
</organism>
<feature type="compositionally biased region" description="Low complexity" evidence="1">
    <location>
        <begin position="156"/>
        <end position="169"/>
    </location>
</feature>
<dbReference type="InterPro" id="IPR047324">
    <property type="entry name" value="LbH_gamma_CA-like"/>
</dbReference>
<name>A0A7Y8VQA6_9FIRM</name>
<evidence type="ECO:0000313" key="3">
    <source>
        <dbReference type="Proteomes" id="UP000526307"/>
    </source>
</evidence>
<dbReference type="InterPro" id="IPR011004">
    <property type="entry name" value="Trimer_LpxA-like_sf"/>
</dbReference>
<keyword evidence="3" id="KW-1185">Reference proteome</keyword>
<dbReference type="SUPFAM" id="SSF51161">
    <property type="entry name" value="Trimeric LpxA-like enzymes"/>
    <property type="match status" value="1"/>
</dbReference>
<accession>A0A7Y8VQA6</accession>
<dbReference type="AlphaFoldDB" id="A0A7Y8VQA6"/>
<evidence type="ECO:0000313" key="2">
    <source>
        <dbReference type="EMBL" id="NWO22562.1"/>
    </source>
</evidence>
<dbReference type="Pfam" id="PF00132">
    <property type="entry name" value="Hexapep"/>
    <property type="match status" value="1"/>
</dbReference>
<dbReference type="Gene3D" id="2.160.10.10">
    <property type="entry name" value="Hexapeptide repeat proteins"/>
    <property type="match status" value="1"/>
</dbReference>
<comment type="caution">
    <text evidence="2">The sequence shown here is derived from an EMBL/GenBank/DDBJ whole genome shotgun (WGS) entry which is preliminary data.</text>
</comment>
<sequence length="177" mass="18678">MDNKEIKKLGLYDDSVFIADGVQISDPEDIKLGENVNIWYNSVLRSSGKEIVIGARTNIQDGSVFHVSNTGGTCIGHDVTVGHMALIHGCTIGNSTLIGMGAIIMNDAHIGSECIIGAGSLVTQGMVIPDGMLAVGRPAKVIRELTGEERASLPGEAASYVEAASAEQSNAREREIR</sequence>
<dbReference type="InterPro" id="IPR050484">
    <property type="entry name" value="Transf_Hexapept/Carb_Anhydrase"/>
</dbReference>
<dbReference type="Proteomes" id="UP000526307">
    <property type="component" value="Unassembled WGS sequence"/>
</dbReference>